<dbReference type="InterPro" id="IPR013641">
    <property type="entry name" value="KTI12/PSTK"/>
</dbReference>
<proteinExistence type="predicted"/>
<evidence type="ECO:0000313" key="3">
    <source>
        <dbReference type="EMBL" id="CAG6760989.1"/>
    </source>
</evidence>
<dbReference type="Gene3D" id="3.40.50.300">
    <property type="entry name" value="P-loop containing nucleotide triphosphate hydrolases"/>
    <property type="match status" value="1"/>
</dbReference>
<keyword evidence="1" id="KW-0547">Nucleotide-binding</keyword>
<organism evidence="3">
    <name type="scientific">Cacopsylla melanoneura</name>
    <dbReference type="NCBI Taxonomy" id="428564"/>
    <lineage>
        <taxon>Eukaryota</taxon>
        <taxon>Metazoa</taxon>
        <taxon>Ecdysozoa</taxon>
        <taxon>Arthropoda</taxon>
        <taxon>Hexapoda</taxon>
        <taxon>Insecta</taxon>
        <taxon>Pterygota</taxon>
        <taxon>Neoptera</taxon>
        <taxon>Paraneoptera</taxon>
        <taxon>Hemiptera</taxon>
        <taxon>Sternorrhyncha</taxon>
        <taxon>Psylloidea</taxon>
        <taxon>Psyllidae</taxon>
        <taxon>Psyllinae</taxon>
        <taxon>Cacopsylla</taxon>
    </lineage>
</organism>
<dbReference type="InterPro" id="IPR052648">
    <property type="entry name" value="Ser-tRNA(Sec)_kinase"/>
</dbReference>
<dbReference type="InterPro" id="IPR027417">
    <property type="entry name" value="P-loop_NTPase"/>
</dbReference>
<dbReference type="GO" id="GO:0005524">
    <property type="term" value="F:ATP binding"/>
    <property type="evidence" value="ECO:0007669"/>
    <property type="project" value="UniProtKB-KW"/>
</dbReference>
<evidence type="ECO:0008006" key="4">
    <source>
        <dbReference type="Google" id="ProtNLM"/>
    </source>
</evidence>
<dbReference type="PANTHER" id="PTHR20873">
    <property type="entry name" value="L-SERYL-TRNA(SEC) KINASE"/>
    <property type="match status" value="1"/>
</dbReference>
<sequence>MSQICICVLMGLPASGKTSFVHKLKEVHNNDQIIYHICYDEILQFTRKEDELKLKRQQIVSFVEELVKKINDGLSERVSNMSDSNDQLHTSNQMKNINLYEDYQTKANHMIENLGKNIVNGRENDFISDNILIEKTSTCFSMDLDQSTKSWMNSTRKCYLIVKFWLSMDFFQISL</sequence>
<reference evidence="3" key="1">
    <citation type="submission" date="2021-05" db="EMBL/GenBank/DDBJ databases">
        <authorList>
            <person name="Alioto T."/>
            <person name="Alioto T."/>
            <person name="Gomez Garrido J."/>
        </authorList>
    </citation>
    <scope>NUCLEOTIDE SEQUENCE</scope>
</reference>
<keyword evidence="2" id="KW-0067">ATP-binding</keyword>
<dbReference type="EMBL" id="HBUF01558121">
    <property type="protein sequence ID" value="CAG6760989.1"/>
    <property type="molecule type" value="Transcribed_RNA"/>
</dbReference>
<evidence type="ECO:0000256" key="1">
    <source>
        <dbReference type="ARBA" id="ARBA00022741"/>
    </source>
</evidence>
<protein>
    <recommendedName>
        <fullName evidence="4">L-seryl-tRNA(Sec) kinase</fullName>
    </recommendedName>
</protein>
<evidence type="ECO:0000256" key="2">
    <source>
        <dbReference type="ARBA" id="ARBA00022840"/>
    </source>
</evidence>
<dbReference type="GO" id="GO:0000049">
    <property type="term" value="F:tRNA binding"/>
    <property type="evidence" value="ECO:0007669"/>
    <property type="project" value="TreeGrafter"/>
</dbReference>
<accession>A0A8D9A8W9</accession>
<dbReference type="PANTHER" id="PTHR20873:SF0">
    <property type="entry name" value="L-SERYL-TRNA(SEC) KINASE"/>
    <property type="match status" value="1"/>
</dbReference>
<dbReference type="GO" id="GO:0016301">
    <property type="term" value="F:kinase activity"/>
    <property type="evidence" value="ECO:0007669"/>
    <property type="project" value="TreeGrafter"/>
</dbReference>
<dbReference type="SUPFAM" id="SSF52540">
    <property type="entry name" value="P-loop containing nucleoside triphosphate hydrolases"/>
    <property type="match status" value="1"/>
</dbReference>
<name>A0A8D9A8W9_9HEMI</name>
<dbReference type="AlphaFoldDB" id="A0A8D9A8W9"/>
<dbReference type="Pfam" id="PF08433">
    <property type="entry name" value="KTI12"/>
    <property type="match status" value="1"/>
</dbReference>